<dbReference type="InterPro" id="IPR013103">
    <property type="entry name" value="RVT_2"/>
</dbReference>
<dbReference type="OMA" id="ACQFMAN"/>
<accession>A0A1S4D9H4</accession>
<dbReference type="OrthoDB" id="1491145at2759"/>
<dbReference type="CDD" id="cd09272">
    <property type="entry name" value="RNase_HI_RT_Ty1"/>
    <property type="match status" value="1"/>
</dbReference>
<evidence type="ECO:0000259" key="1">
    <source>
        <dbReference type="Pfam" id="PF07727"/>
    </source>
</evidence>
<dbReference type="SUPFAM" id="SSF56672">
    <property type="entry name" value="DNA/RNA polymerases"/>
    <property type="match status" value="1"/>
</dbReference>
<dbReference type="STRING" id="4097.A0A1S4D9H4"/>
<dbReference type="PANTHER" id="PTHR11439:SF455">
    <property type="entry name" value="RLK (RECEPTOR-LIKE PROTEIN KINASE) 8, PUTATIVE-RELATED"/>
    <property type="match status" value="1"/>
</dbReference>
<sequence>MAFVRVLWIPPSIFLHHSSTGCIVLLLYVDDIILTGDNGSLLTQFIHHLSKYFAMKDLGYLNDFLGIEAQPLDGTPPSDPQAYRSTVGALQYITLTRPDLCYAVNHACQFMANPITIHDQCLKRILRAGCPTIHRSTTGFCIYFGDNLISWRSKKKPTVARASAEAEYKALAITASEI</sequence>
<dbReference type="Pfam" id="PF07727">
    <property type="entry name" value="RVT_2"/>
    <property type="match status" value="1"/>
</dbReference>
<dbReference type="InterPro" id="IPR043502">
    <property type="entry name" value="DNA/RNA_pol_sf"/>
</dbReference>
<proteinExistence type="predicted"/>
<reference evidence="2" key="1">
    <citation type="submission" date="2025-08" db="UniProtKB">
        <authorList>
            <consortium name="RefSeq"/>
        </authorList>
    </citation>
    <scope>IDENTIFICATION</scope>
</reference>
<dbReference type="KEGG" id="nta:107827415"/>
<name>A0A1S4D9H4_TOBAC</name>
<evidence type="ECO:0000313" key="2">
    <source>
        <dbReference type="RefSeq" id="XP_016510036.1"/>
    </source>
</evidence>
<dbReference type="PaxDb" id="4097-A0A1S4D9H4"/>
<dbReference type="PROSITE" id="PS51257">
    <property type="entry name" value="PROKAR_LIPOPROTEIN"/>
    <property type="match status" value="1"/>
</dbReference>
<dbReference type="RefSeq" id="XP_016510036.1">
    <property type="nucleotide sequence ID" value="XM_016654550.1"/>
</dbReference>
<organism evidence="2">
    <name type="scientific">Nicotiana tabacum</name>
    <name type="common">Common tobacco</name>
    <dbReference type="NCBI Taxonomy" id="4097"/>
    <lineage>
        <taxon>Eukaryota</taxon>
        <taxon>Viridiplantae</taxon>
        <taxon>Streptophyta</taxon>
        <taxon>Embryophyta</taxon>
        <taxon>Tracheophyta</taxon>
        <taxon>Spermatophyta</taxon>
        <taxon>Magnoliopsida</taxon>
        <taxon>eudicotyledons</taxon>
        <taxon>Gunneridae</taxon>
        <taxon>Pentapetalae</taxon>
        <taxon>asterids</taxon>
        <taxon>lamiids</taxon>
        <taxon>Solanales</taxon>
        <taxon>Solanaceae</taxon>
        <taxon>Nicotianoideae</taxon>
        <taxon>Nicotianeae</taxon>
        <taxon>Nicotiana</taxon>
    </lineage>
</organism>
<dbReference type="PANTHER" id="PTHR11439">
    <property type="entry name" value="GAG-POL-RELATED RETROTRANSPOSON"/>
    <property type="match status" value="1"/>
</dbReference>
<feature type="domain" description="Reverse transcriptase Ty1/copia-type" evidence="1">
    <location>
        <begin position="13"/>
        <end position="70"/>
    </location>
</feature>
<dbReference type="AlphaFoldDB" id="A0A1S4D9H4"/>
<gene>
    <name evidence="2" type="primary">LOC107827415</name>
</gene>
<protein>
    <submittedName>
        <fullName evidence="2">Uncharacterized mitochondrial protein AtMg00810-like</fullName>
    </submittedName>
</protein>